<dbReference type="AlphaFoldDB" id="A0A813GFG6"/>
<feature type="signal peptide" evidence="1">
    <location>
        <begin position="1"/>
        <end position="23"/>
    </location>
</feature>
<sequence length="342" mass="36645">MARSSPLLIILGAVVLPLGSASASLCSSSRRSVLHSPVLPFSGGLRSRSGGDALGRRWFRSYSAAHALVLGGSISGSVRRWKWAGPRLGDFSRRGASDALEEPALQGRLAQLRREHRWDWAELLSACRTAGSSRSQTCVLIDRPLHASNVGSVLRQAAVLQGAEDSGSDAVSALLLSDSSGDRAIATEKFLKSVLRISLGARHELPEDSRTRLVVLPSGDPTWALQELRREGYILCALENREACSDGAAAPPAIALWDAPLDGDRVVFIAGGEDCGLSDDLLSICDHQCFVPGASCKLAVGKAEREKLGQVGQNPTLNLAHAVVIALYERRRQLCKARRRES</sequence>
<dbReference type="InterPro" id="IPR029026">
    <property type="entry name" value="tRNA_m1G_MTases_N"/>
</dbReference>
<accession>A0A813GFG6</accession>
<dbReference type="OrthoDB" id="448172at2759"/>
<name>A0A813GFG6_POLGL</name>
<evidence type="ECO:0000313" key="3">
    <source>
        <dbReference type="Proteomes" id="UP000654075"/>
    </source>
</evidence>
<reference evidence="2" key="1">
    <citation type="submission" date="2021-02" db="EMBL/GenBank/DDBJ databases">
        <authorList>
            <person name="Dougan E. K."/>
            <person name="Rhodes N."/>
            <person name="Thang M."/>
            <person name="Chan C."/>
        </authorList>
    </citation>
    <scope>NUCLEOTIDE SEQUENCE</scope>
</reference>
<keyword evidence="1" id="KW-0732">Signal</keyword>
<proteinExistence type="predicted"/>
<dbReference type="EMBL" id="CAJNNV010028262">
    <property type="protein sequence ID" value="CAE8623916.1"/>
    <property type="molecule type" value="Genomic_DNA"/>
</dbReference>
<dbReference type="InterPro" id="IPR029028">
    <property type="entry name" value="Alpha/beta_knot_MTases"/>
</dbReference>
<feature type="chain" id="PRO_5032376238" description="tRNA/rRNA methyltransferase SpoU type domain-containing protein" evidence="1">
    <location>
        <begin position="24"/>
        <end position="342"/>
    </location>
</feature>
<dbReference type="Proteomes" id="UP000654075">
    <property type="component" value="Unassembled WGS sequence"/>
</dbReference>
<gene>
    <name evidence="2" type="ORF">PGLA1383_LOCUS41121</name>
</gene>
<evidence type="ECO:0008006" key="4">
    <source>
        <dbReference type="Google" id="ProtNLM"/>
    </source>
</evidence>
<keyword evidence="3" id="KW-1185">Reference proteome</keyword>
<dbReference type="SUPFAM" id="SSF75217">
    <property type="entry name" value="alpha/beta knot"/>
    <property type="match status" value="1"/>
</dbReference>
<evidence type="ECO:0000256" key="1">
    <source>
        <dbReference type="SAM" id="SignalP"/>
    </source>
</evidence>
<comment type="caution">
    <text evidence="2">The sequence shown here is derived from an EMBL/GenBank/DDBJ whole genome shotgun (WGS) entry which is preliminary data.</text>
</comment>
<protein>
    <recommendedName>
        <fullName evidence="4">tRNA/rRNA methyltransferase SpoU type domain-containing protein</fullName>
    </recommendedName>
</protein>
<organism evidence="2 3">
    <name type="scientific">Polarella glacialis</name>
    <name type="common">Dinoflagellate</name>
    <dbReference type="NCBI Taxonomy" id="89957"/>
    <lineage>
        <taxon>Eukaryota</taxon>
        <taxon>Sar</taxon>
        <taxon>Alveolata</taxon>
        <taxon>Dinophyceae</taxon>
        <taxon>Suessiales</taxon>
        <taxon>Suessiaceae</taxon>
        <taxon>Polarella</taxon>
    </lineage>
</organism>
<dbReference type="Gene3D" id="3.40.1280.10">
    <property type="match status" value="1"/>
</dbReference>
<evidence type="ECO:0000313" key="2">
    <source>
        <dbReference type="EMBL" id="CAE8623916.1"/>
    </source>
</evidence>